<evidence type="ECO:0000313" key="3">
    <source>
        <dbReference type="Proteomes" id="UP000295497"/>
    </source>
</evidence>
<reference evidence="2 3" key="1">
    <citation type="submission" date="2015-09" db="EMBL/GenBank/DDBJ databases">
        <title>Sorangium comparison.</title>
        <authorList>
            <person name="Zaburannyi N."/>
            <person name="Bunk B."/>
            <person name="Overmann J."/>
            <person name="Mueller R."/>
        </authorList>
    </citation>
    <scope>NUCLEOTIDE SEQUENCE [LARGE SCALE GENOMIC DNA]</scope>
    <source>
        <strain evidence="2 3">So ce836</strain>
    </source>
</reference>
<feature type="signal peptide" evidence="1">
    <location>
        <begin position="1"/>
        <end position="23"/>
    </location>
</feature>
<dbReference type="RefSeq" id="WP_129580960.1">
    <property type="nucleotide sequence ID" value="NZ_CP012672.1"/>
</dbReference>
<evidence type="ECO:0000313" key="2">
    <source>
        <dbReference type="EMBL" id="AUX38522.1"/>
    </source>
</evidence>
<sequence length="169" mass="17835">MKKIARWALAFAAVMSVSGSAMAVREDCGYSVTISNGIRKIPAGVAGFALSEQVGDLFNDGCIYAGRWGVTAVPGAATFANLFIHQTTTMGMPDCVANSYSYAGGAISLVPGPVVSYGIDSRYQKARLATCVGMEDDWNGVIKLVCQYHTPMSLPYPVTFTPSISPGHP</sequence>
<dbReference type="AlphaFoldDB" id="A0A4V0NI08"/>
<protein>
    <recommendedName>
        <fullName evidence="4">Secreted protein</fullName>
    </recommendedName>
</protein>
<accession>A0A4V0NI08</accession>
<proteinExistence type="predicted"/>
<gene>
    <name evidence="2" type="ORF">SOCE836_107660</name>
</gene>
<feature type="chain" id="PRO_5020584446" description="Secreted protein" evidence="1">
    <location>
        <begin position="24"/>
        <end position="169"/>
    </location>
</feature>
<evidence type="ECO:0008006" key="4">
    <source>
        <dbReference type="Google" id="ProtNLM"/>
    </source>
</evidence>
<dbReference type="EMBL" id="CP012672">
    <property type="protein sequence ID" value="AUX38522.1"/>
    <property type="molecule type" value="Genomic_DNA"/>
</dbReference>
<organism evidence="2 3">
    <name type="scientific">Sorangium cellulosum</name>
    <name type="common">Polyangium cellulosum</name>
    <dbReference type="NCBI Taxonomy" id="56"/>
    <lineage>
        <taxon>Bacteria</taxon>
        <taxon>Pseudomonadati</taxon>
        <taxon>Myxococcota</taxon>
        <taxon>Polyangia</taxon>
        <taxon>Polyangiales</taxon>
        <taxon>Polyangiaceae</taxon>
        <taxon>Sorangium</taxon>
    </lineage>
</organism>
<name>A0A4V0NI08_SORCE</name>
<keyword evidence="1" id="KW-0732">Signal</keyword>
<dbReference type="Proteomes" id="UP000295497">
    <property type="component" value="Chromosome"/>
</dbReference>
<evidence type="ECO:0000256" key="1">
    <source>
        <dbReference type="SAM" id="SignalP"/>
    </source>
</evidence>